<feature type="region of interest" description="Disordered" evidence="2">
    <location>
        <begin position="103"/>
        <end position="125"/>
    </location>
</feature>
<evidence type="ECO:0000313" key="4">
    <source>
        <dbReference type="Proteomes" id="UP001303160"/>
    </source>
</evidence>
<protein>
    <submittedName>
        <fullName evidence="3">Uncharacterized protein</fullName>
    </submittedName>
</protein>
<keyword evidence="1" id="KW-0175">Coiled coil</keyword>
<keyword evidence="4" id="KW-1185">Reference proteome</keyword>
<reference evidence="3" key="1">
    <citation type="journal article" date="2023" name="Mol. Phylogenet. Evol.">
        <title>Genome-scale phylogeny and comparative genomics of the fungal order Sordariales.</title>
        <authorList>
            <person name="Hensen N."/>
            <person name="Bonometti L."/>
            <person name="Westerberg I."/>
            <person name="Brannstrom I.O."/>
            <person name="Guillou S."/>
            <person name="Cros-Aarteil S."/>
            <person name="Calhoun S."/>
            <person name="Haridas S."/>
            <person name="Kuo A."/>
            <person name="Mondo S."/>
            <person name="Pangilinan J."/>
            <person name="Riley R."/>
            <person name="LaButti K."/>
            <person name="Andreopoulos B."/>
            <person name="Lipzen A."/>
            <person name="Chen C."/>
            <person name="Yan M."/>
            <person name="Daum C."/>
            <person name="Ng V."/>
            <person name="Clum A."/>
            <person name="Steindorff A."/>
            <person name="Ohm R.A."/>
            <person name="Martin F."/>
            <person name="Silar P."/>
            <person name="Natvig D.O."/>
            <person name="Lalanne C."/>
            <person name="Gautier V."/>
            <person name="Ament-Velasquez S.L."/>
            <person name="Kruys A."/>
            <person name="Hutchinson M.I."/>
            <person name="Powell A.J."/>
            <person name="Barry K."/>
            <person name="Miller A.N."/>
            <person name="Grigoriev I.V."/>
            <person name="Debuchy R."/>
            <person name="Gladieux P."/>
            <person name="Hiltunen Thoren M."/>
            <person name="Johannesson H."/>
        </authorList>
    </citation>
    <scope>NUCLEOTIDE SEQUENCE</scope>
    <source>
        <strain evidence="3">CBS 315.58</strain>
    </source>
</reference>
<gene>
    <name evidence="3" type="ORF">QBC40DRAFT_287988</name>
</gene>
<reference evidence="3" key="2">
    <citation type="submission" date="2023-05" db="EMBL/GenBank/DDBJ databases">
        <authorList>
            <consortium name="Lawrence Berkeley National Laboratory"/>
            <person name="Steindorff A."/>
            <person name="Hensen N."/>
            <person name="Bonometti L."/>
            <person name="Westerberg I."/>
            <person name="Brannstrom I.O."/>
            <person name="Guillou S."/>
            <person name="Cros-Aarteil S."/>
            <person name="Calhoun S."/>
            <person name="Haridas S."/>
            <person name="Kuo A."/>
            <person name="Mondo S."/>
            <person name="Pangilinan J."/>
            <person name="Riley R."/>
            <person name="Labutti K."/>
            <person name="Andreopoulos B."/>
            <person name="Lipzen A."/>
            <person name="Chen C."/>
            <person name="Yanf M."/>
            <person name="Daum C."/>
            <person name="Ng V."/>
            <person name="Clum A."/>
            <person name="Ohm R."/>
            <person name="Martin F."/>
            <person name="Silar P."/>
            <person name="Natvig D."/>
            <person name="Lalanne C."/>
            <person name="Gautier V."/>
            <person name="Ament-Velasquez S.L."/>
            <person name="Kruys A."/>
            <person name="Hutchinson M.I."/>
            <person name="Powell A.J."/>
            <person name="Barry K."/>
            <person name="Miller A.N."/>
            <person name="Grigoriev I.V."/>
            <person name="Debuchy R."/>
            <person name="Gladieux P."/>
            <person name="Thoren M.H."/>
            <person name="Johannesson H."/>
        </authorList>
    </citation>
    <scope>NUCLEOTIDE SEQUENCE</scope>
    <source>
        <strain evidence="3">CBS 315.58</strain>
    </source>
</reference>
<feature type="region of interest" description="Disordered" evidence="2">
    <location>
        <begin position="165"/>
        <end position="190"/>
    </location>
</feature>
<name>A0AAN7AR32_9PEZI</name>
<accession>A0AAN7AR32</accession>
<dbReference type="Proteomes" id="UP001303160">
    <property type="component" value="Unassembled WGS sequence"/>
</dbReference>
<comment type="caution">
    <text evidence="3">The sequence shown here is derived from an EMBL/GenBank/DDBJ whole genome shotgun (WGS) entry which is preliminary data.</text>
</comment>
<evidence type="ECO:0000313" key="3">
    <source>
        <dbReference type="EMBL" id="KAK4196029.1"/>
    </source>
</evidence>
<evidence type="ECO:0000256" key="1">
    <source>
        <dbReference type="SAM" id="Coils"/>
    </source>
</evidence>
<dbReference type="AlphaFoldDB" id="A0AAN7AR32"/>
<organism evidence="3 4">
    <name type="scientific">Triangularia verruculosa</name>
    <dbReference type="NCBI Taxonomy" id="2587418"/>
    <lineage>
        <taxon>Eukaryota</taxon>
        <taxon>Fungi</taxon>
        <taxon>Dikarya</taxon>
        <taxon>Ascomycota</taxon>
        <taxon>Pezizomycotina</taxon>
        <taxon>Sordariomycetes</taxon>
        <taxon>Sordariomycetidae</taxon>
        <taxon>Sordariales</taxon>
        <taxon>Podosporaceae</taxon>
        <taxon>Triangularia</taxon>
    </lineage>
</organism>
<proteinExistence type="predicted"/>
<dbReference type="EMBL" id="MU863995">
    <property type="protein sequence ID" value="KAK4196029.1"/>
    <property type="molecule type" value="Genomic_DNA"/>
</dbReference>
<sequence>MSVDLRRALARHELQKKQDELNALEKKRQEDYDLQQLHQERQAGGYGSAPGAWQAAALWNLTAPKPRYPIIIGPESIFKSADQFGAYFEISEVPTVAETRTVDLDDLDGQPPSPGKTADPDSSEKPYVICDVDMSQSLDLEDCTIGDHILVWFHDKPRNAWLPRAWKEGNGQDGPTKLKTTASLTAEDKN</sequence>
<feature type="coiled-coil region" evidence="1">
    <location>
        <begin position="7"/>
        <end position="34"/>
    </location>
</feature>
<evidence type="ECO:0000256" key="2">
    <source>
        <dbReference type="SAM" id="MobiDB-lite"/>
    </source>
</evidence>